<evidence type="ECO:0000256" key="2">
    <source>
        <dbReference type="ARBA" id="ARBA00022747"/>
    </source>
</evidence>
<dbReference type="SUPFAM" id="SSF116734">
    <property type="entry name" value="DNA methylase specificity domain"/>
    <property type="match status" value="2"/>
</dbReference>
<evidence type="ECO:0000256" key="1">
    <source>
        <dbReference type="ARBA" id="ARBA00010923"/>
    </source>
</evidence>
<evidence type="ECO:0000313" key="5">
    <source>
        <dbReference type="EMBL" id="PDS22716.1"/>
    </source>
</evidence>
<dbReference type="InterPro" id="IPR052021">
    <property type="entry name" value="Type-I_RS_S_subunit"/>
</dbReference>
<dbReference type="EMBL" id="PCMW01000080">
    <property type="protein sequence ID" value="PDS22716.1"/>
    <property type="molecule type" value="Genomic_DNA"/>
</dbReference>
<dbReference type="CDD" id="cd17290">
    <property type="entry name" value="RMtype1_S_AleSS8ORF2795P_TRD1-CR1_like"/>
    <property type="match status" value="1"/>
</dbReference>
<dbReference type="PANTHER" id="PTHR30408">
    <property type="entry name" value="TYPE-1 RESTRICTION ENZYME ECOKI SPECIFICITY PROTEIN"/>
    <property type="match status" value="1"/>
</dbReference>
<accession>A0A2H3KVH4</accession>
<sequence>MKKYNNYKNSGVEWLGEIPEHWEILPGLSFIYENKDRNKGMVRNTVLSLSYGNIRVKGENELTGLVPESFETYQFVNKGDLIFRPTDLQNDTVSLRSSISEYDGIITNAYLNLRFKSKADSKFYHYFFRSIDNNKIIYGLGSGLRQNISYLDFRRFSFPFPPLEEQTAIAHFLDDKTTKIDQAIAIKQQQIELLKERRQILIHKAVTRGLNDTVKFKDSGVEWIGEIPEGWEVKKIKHIFEQIKTGTTPSTSNPKFYDGEIDWYNPKDLNNESLNYSEKKISKLAINRKEISLFPSDSILIVGIGGTTGKTSYLINTGTFNQQITGFHSHKQYNKYYFYLFHSLSKVMLNTASYTTLPILNNEFFKSFRLIKPKIEEQKEIVEYIETATTKIATAISLKEQEIEKLKEYKMSLIDGVVSGKVKIN</sequence>
<dbReference type="GO" id="GO:0004519">
    <property type="term" value="F:endonuclease activity"/>
    <property type="evidence" value="ECO:0007669"/>
    <property type="project" value="UniProtKB-KW"/>
</dbReference>
<dbReference type="InterPro" id="IPR044946">
    <property type="entry name" value="Restrct_endonuc_typeI_TRD_sf"/>
</dbReference>
<dbReference type="GO" id="GO:0003677">
    <property type="term" value="F:DNA binding"/>
    <property type="evidence" value="ECO:0007669"/>
    <property type="project" value="UniProtKB-KW"/>
</dbReference>
<keyword evidence="2" id="KW-0680">Restriction system</keyword>
<proteinExistence type="inferred from homology"/>
<gene>
    <name evidence="5" type="ORF">B0A77_12395</name>
</gene>
<keyword evidence="5" id="KW-0540">Nuclease</keyword>
<dbReference type="RefSeq" id="WP_097554646.1">
    <property type="nucleotide sequence ID" value="NZ_PCMW01000080.1"/>
</dbReference>
<protein>
    <submittedName>
        <fullName evidence="5">Restriction endonuclease subunit S</fullName>
    </submittedName>
</protein>
<reference evidence="5 6" key="1">
    <citation type="submission" date="2017-09" db="EMBL/GenBank/DDBJ databases">
        <title>Whole genomes of Flavobacteriaceae.</title>
        <authorList>
            <person name="Stine C."/>
            <person name="Li C."/>
            <person name="Tadesse D."/>
        </authorList>
    </citation>
    <scope>NUCLEOTIDE SEQUENCE [LARGE SCALE GENOMIC DNA]</scope>
    <source>
        <strain evidence="5 6">ATCC 35036</strain>
    </source>
</reference>
<keyword evidence="3" id="KW-0238">DNA-binding</keyword>
<keyword evidence="5" id="KW-0378">Hydrolase</keyword>
<name>A0A2H3KVH4_9FLAO</name>
<dbReference type="Gene3D" id="3.90.220.20">
    <property type="entry name" value="DNA methylase specificity domains"/>
    <property type="match status" value="2"/>
</dbReference>
<dbReference type="Gene3D" id="1.10.287.1120">
    <property type="entry name" value="Bipartite methylase S protein"/>
    <property type="match status" value="1"/>
</dbReference>
<dbReference type="Pfam" id="PF01420">
    <property type="entry name" value="Methylase_S"/>
    <property type="match status" value="2"/>
</dbReference>
<feature type="domain" description="Type I restriction modification DNA specificity" evidence="4">
    <location>
        <begin position="228"/>
        <end position="401"/>
    </location>
</feature>
<dbReference type="GO" id="GO:0009307">
    <property type="term" value="P:DNA restriction-modification system"/>
    <property type="evidence" value="ECO:0007669"/>
    <property type="project" value="UniProtKB-KW"/>
</dbReference>
<keyword evidence="5" id="KW-0255">Endonuclease</keyword>
<evidence type="ECO:0000259" key="4">
    <source>
        <dbReference type="Pfam" id="PF01420"/>
    </source>
</evidence>
<dbReference type="PANTHER" id="PTHR30408:SF12">
    <property type="entry name" value="TYPE I RESTRICTION ENZYME MJAVIII SPECIFICITY SUBUNIT"/>
    <property type="match status" value="1"/>
</dbReference>
<comment type="caution">
    <text evidence="5">The sequence shown here is derived from an EMBL/GenBank/DDBJ whole genome shotgun (WGS) entry which is preliminary data.</text>
</comment>
<dbReference type="Proteomes" id="UP000220828">
    <property type="component" value="Unassembled WGS sequence"/>
</dbReference>
<feature type="domain" description="Type I restriction modification DNA specificity" evidence="4">
    <location>
        <begin position="105"/>
        <end position="192"/>
    </location>
</feature>
<organism evidence="5 6">
    <name type="scientific">Flavobacterium branchiophilum</name>
    <dbReference type="NCBI Taxonomy" id="55197"/>
    <lineage>
        <taxon>Bacteria</taxon>
        <taxon>Pseudomonadati</taxon>
        <taxon>Bacteroidota</taxon>
        <taxon>Flavobacteriia</taxon>
        <taxon>Flavobacteriales</taxon>
        <taxon>Flavobacteriaceae</taxon>
        <taxon>Flavobacterium</taxon>
    </lineage>
</organism>
<dbReference type="AlphaFoldDB" id="A0A2H3KVH4"/>
<evidence type="ECO:0000256" key="3">
    <source>
        <dbReference type="ARBA" id="ARBA00023125"/>
    </source>
</evidence>
<comment type="similarity">
    <text evidence="1">Belongs to the type-I restriction system S methylase family.</text>
</comment>
<dbReference type="OrthoDB" id="667970at2"/>
<dbReference type="InterPro" id="IPR000055">
    <property type="entry name" value="Restrct_endonuc_typeI_TRD"/>
</dbReference>
<evidence type="ECO:0000313" key="6">
    <source>
        <dbReference type="Proteomes" id="UP000220828"/>
    </source>
</evidence>